<evidence type="ECO:0000256" key="2">
    <source>
        <dbReference type="SAM" id="MobiDB-lite"/>
    </source>
</evidence>
<feature type="compositionally biased region" description="Polar residues" evidence="2">
    <location>
        <begin position="534"/>
        <end position="546"/>
    </location>
</feature>
<feature type="compositionally biased region" description="Low complexity" evidence="2">
    <location>
        <begin position="23"/>
        <end position="33"/>
    </location>
</feature>
<dbReference type="EMBL" id="KN847529">
    <property type="protein sequence ID" value="KIW09452.1"/>
    <property type="molecule type" value="Genomic_DNA"/>
</dbReference>
<dbReference type="GeneID" id="27308305"/>
<feature type="compositionally biased region" description="Basic residues" evidence="2">
    <location>
        <begin position="125"/>
        <end position="139"/>
    </location>
</feature>
<feature type="region of interest" description="Disordered" evidence="2">
    <location>
        <begin position="365"/>
        <end position="400"/>
    </location>
</feature>
<evidence type="ECO:0000313" key="3">
    <source>
        <dbReference type="EMBL" id="KIW09452.1"/>
    </source>
</evidence>
<dbReference type="Proteomes" id="UP000053259">
    <property type="component" value="Unassembled WGS sequence"/>
</dbReference>
<keyword evidence="1" id="KW-0175">Coiled coil</keyword>
<evidence type="ECO:0000313" key="4">
    <source>
        <dbReference type="Proteomes" id="UP000053259"/>
    </source>
</evidence>
<dbReference type="OrthoDB" id="3832538at2759"/>
<feature type="region of interest" description="Disordered" evidence="2">
    <location>
        <begin position="456"/>
        <end position="564"/>
    </location>
</feature>
<dbReference type="HOGENOM" id="CLU_388920_0_0_1"/>
<reference evidence="3 4" key="1">
    <citation type="submission" date="2015-01" db="EMBL/GenBank/DDBJ databases">
        <title>The Genome Sequence of Ochroconis gallopava CBS43764.</title>
        <authorList>
            <consortium name="The Broad Institute Genomics Platform"/>
            <person name="Cuomo C."/>
            <person name="de Hoog S."/>
            <person name="Gorbushina A."/>
            <person name="Stielow B."/>
            <person name="Teixiera M."/>
            <person name="Abouelleil A."/>
            <person name="Chapman S.B."/>
            <person name="Priest M."/>
            <person name="Young S.K."/>
            <person name="Wortman J."/>
            <person name="Nusbaum C."/>
            <person name="Birren B."/>
        </authorList>
    </citation>
    <scope>NUCLEOTIDE SEQUENCE [LARGE SCALE GENOMIC DNA]</scope>
    <source>
        <strain evidence="3 4">CBS 43764</strain>
    </source>
</reference>
<feature type="region of interest" description="Disordered" evidence="2">
    <location>
        <begin position="111"/>
        <end position="153"/>
    </location>
</feature>
<feature type="region of interest" description="Disordered" evidence="2">
    <location>
        <begin position="1"/>
        <end position="62"/>
    </location>
</feature>
<feature type="region of interest" description="Disordered" evidence="2">
    <location>
        <begin position="243"/>
        <end position="265"/>
    </location>
</feature>
<feature type="compositionally biased region" description="Polar residues" evidence="2">
    <location>
        <begin position="1"/>
        <end position="11"/>
    </location>
</feature>
<keyword evidence="4" id="KW-1185">Reference proteome</keyword>
<gene>
    <name evidence="3" type="ORF">PV09_00332</name>
</gene>
<feature type="compositionally biased region" description="Low complexity" evidence="2">
    <location>
        <begin position="518"/>
        <end position="529"/>
    </location>
</feature>
<dbReference type="AlphaFoldDB" id="A0A0D1Z8Z5"/>
<accession>A0A0D1Z8Z5</accession>
<dbReference type="RefSeq" id="XP_016219321.1">
    <property type="nucleotide sequence ID" value="XM_016353064.1"/>
</dbReference>
<sequence>MATATVLTTSAPEPDSRKEPNLLRKSPSLKSPPGLSPPQHITRRHSWTANTRQPTRDRSLVPTIMEASEARTFREAMPQSQDSLMSSKRAFSNTRAGATFDMAYFLRHTGPTKSASETAKESAKKPGRKKSRGIFKKKKESPDQEAPAAVRQSSTIFVPPEGVEQKVTARGHKYLQILPHPDLLDLGQAYSPRLFCNPNTEQTEVVSSDALDTWISCSLETRPHGEDLSVKPPGIDGMHAHECAESLPPSRPKTPVSCSTEARSVKRPPEGGFGLSIIDGHATAPYSNGAIANAALNSNPPSDPGSPNPGALHLCVYEENKSTEATEMPPLKKSINTDESKIFGVRPEAISAEEKEKFDRRWTDVLADQGPRSPGSDDVVTTEPETEPSPSAATQAHRSREAAARARKIKELQLAYRNIDGLVKDLTQNEEVGSSRDQALVESACDNDEAARATLRHQNQQTKTMVVAEQAPQPRNRPTRKPARLVLRDSSILENTTAVRADDGPGASSDGSPDAKVAPQPRASSSPQAPGIPTKSTARSTLTPTSGGVGARLHGRHHSTPLTPQAVTATANLAGGTRTSVCSSHTSHSREARLEARVEALERENRLLEAALLAVLKTSGTLNRCPCGVLKEQAERTPASRAPLTLSGTWPRAYGTELRKVSEEHAGAASAVHAYASTVPSSIDTRRDSAGSNGSGVSALEVYLRTKIGA</sequence>
<organism evidence="3 4">
    <name type="scientific">Verruconis gallopava</name>
    <dbReference type="NCBI Taxonomy" id="253628"/>
    <lineage>
        <taxon>Eukaryota</taxon>
        <taxon>Fungi</taxon>
        <taxon>Dikarya</taxon>
        <taxon>Ascomycota</taxon>
        <taxon>Pezizomycotina</taxon>
        <taxon>Dothideomycetes</taxon>
        <taxon>Pleosporomycetidae</taxon>
        <taxon>Venturiales</taxon>
        <taxon>Sympoventuriaceae</taxon>
        <taxon>Verruconis</taxon>
    </lineage>
</organism>
<evidence type="ECO:0000256" key="1">
    <source>
        <dbReference type="SAM" id="Coils"/>
    </source>
</evidence>
<name>A0A0D1Z8Z5_9PEZI</name>
<dbReference type="VEuPathDB" id="FungiDB:PV09_00332"/>
<feature type="coiled-coil region" evidence="1">
    <location>
        <begin position="591"/>
        <end position="618"/>
    </location>
</feature>
<proteinExistence type="predicted"/>
<dbReference type="InParanoid" id="A0A0D1Z8Z5"/>
<protein>
    <submittedName>
        <fullName evidence="3">Uncharacterized protein</fullName>
    </submittedName>
</protein>